<keyword evidence="2" id="KW-1185">Reference proteome</keyword>
<sequence length="83" mass="9487">MKKARRPSSGFTATYLFGDNEIIIESRFAELYKTDEKIGRYTHNIGDNLPFLRQTEPVIPVARTGLASSHPTRSQFCIVKRRS</sequence>
<evidence type="ECO:0000313" key="2">
    <source>
        <dbReference type="Proteomes" id="UP001458880"/>
    </source>
</evidence>
<dbReference type="Proteomes" id="UP001458880">
    <property type="component" value="Unassembled WGS sequence"/>
</dbReference>
<dbReference type="EMBL" id="JASPKY010000278">
    <property type="protein sequence ID" value="KAK9711553.1"/>
    <property type="molecule type" value="Genomic_DNA"/>
</dbReference>
<proteinExistence type="predicted"/>
<evidence type="ECO:0000313" key="1">
    <source>
        <dbReference type="EMBL" id="KAK9711553.1"/>
    </source>
</evidence>
<gene>
    <name evidence="1" type="ORF">QE152_g25402</name>
</gene>
<accession>A0AAW1K288</accession>
<dbReference type="AlphaFoldDB" id="A0AAW1K288"/>
<protein>
    <submittedName>
        <fullName evidence="1">Uncharacterized protein</fullName>
    </submittedName>
</protein>
<reference evidence="1 2" key="1">
    <citation type="journal article" date="2024" name="BMC Genomics">
        <title>De novo assembly and annotation of Popillia japonica's genome with initial clues to its potential as an invasive pest.</title>
        <authorList>
            <person name="Cucini C."/>
            <person name="Boschi S."/>
            <person name="Funari R."/>
            <person name="Cardaioli E."/>
            <person name="Iannotti N."/>
            <person name="Marturano G."/>
            <person name="Paoli F."/>
            <person name="Bruttini M."/>
            <person name="Carapelli A."/>
            <person name="Frati F."/>
            <person name="Nardi F."/>
        </authorList>
    </citation>
    <scope>NUCLEOTIDE SEQUENCE [LARGE SCALE GENOMIC DNA]</scope>
    <source>
        <strain evidence="1">DMR45628</strain>
    </source>
</reference>
<name>A0AAW1K288_POPJA</name>
<organism evidence="1 2">
    <name type="scientific">Popillia japonica</name>
    <name type="common">Japanese beetle</name>
    <dbReference type="NCBI Taxonomy" id="7064"/>
    <lineage>
        <taxon>Eukaryota</taxon>
        <taxon>Metazoa</taxon>
        <taxon>Ecdysozoa</taxon>
        <taxon>Arthropoda</taxon>
        <taxon>Hexapoda</taxon>
        <taxon>Insecta</taxon>
        <taxon>Pterygota</taxon>
        <taxon>Neoptera</taxon>
        <taxon>Endopterygota</taxon>
        <taxon>Coleoptera</taxon>
        <taxon>Polyphaga</taxon>
        <taxon>Scarabaeiformia</taxon>
        <taxon>Scarabaeidae</taxon>
        <taxon>Rutelinae</taxon>
        <taxon>Popillia</taxon>
    </lineage>
</organism>
<comment type="caution">
    <text evidence="1">The sequence shown here is derived from an EMBL/GenBank/DDBJ whole genome shotgun (WGS) entry which is preliminary data.</text>
</comment>